<dbReference type="RefSeq" id="WP_343063640.1">
    <property type="nucleotide sequence ID" value="NZ_BAABEH010000001.1"/>
</dbReference>
<protein>
    <submittedName>
        <fullName evidence="2">Histidine ammonia-lyase</fullName>
        <ecNumber evidence="2">4.3.1.3</ecNumber>
    </submittedName>
</protein>
<dbReference type="AlphaFoldDB" id="A0A853D0W6"/>
<organism evidence="2 3">
    <name type="scientific">Leifsonia shinshuensis</name>
    <dbReference type="NCBI Taxonomy" id="150026"/>
    <lineage>
        <taxon>Bacteria</taxon>
        <taxon>Bacillati</taxon>
        <taxon>Actinomycetota</taxon>
        <taxon>Actinomycetes</taxon>
        <taxon>Micrococcales</taxon>
        <taxon>Microbacteriaceae</taxon>
        <taxon>Leifsonia</taxon>
    </lineage>
</organism>
<dbReference type="EC" id="4.3.1.3" evidence="2"/>
<dbReference type="EMBL" id="JACCFL010000001">
    <property type="protein sequence ID" value="NYJ25763.1"/>
    <property type="molecule type" value="Genomic_DNA"/>
</dbReference>
<gene>
    <name evidence="2" type="ORF">HNR13_004050</name>
</gene>
<dbReference type="InterPro" id="IPR008948">
    <property type="entry name" value="L-Aspartase-like"/>
</dbReference>
<evidence type="ECO:0000313" key="2">
    <source>
        <dbReference type="EMBL" id="NYJ25763.1"/>
    </source>
</evidence>
<reference evidence="2 3" key="1">
    <citation type="submission" date="2020-07" db="EMBL/GenBank/DDBJ databases">
        <title>Sequencing the genomes of 1000 actinobacteria strains.</title>
        <authorList>
            <person name="Klenk H.-P."/>
        </authorList>
    </citation>
    <scope>NUCLEOTIDE SEQUENCE [LARGE SCALE GENOMIC DNA]</scope>
    <source>
        <strain evidence="2 3">DSM 15165</strain>
    </source>
</reference>
<dbReference type="Proteomes" id="UP000578352">
    <property type="component" value="Unassembled WGS sequence"/>
</dbReference>
<sequence length="527" mass="55235">MPDLLVVAVAAETLSCGRGGRCAYYHPAAMRFRQVRISRSRRGGRMSPDSRMTIEMIRAIARDHAPVAVSADTRAAVAEAHQRIAGASGLRAYGRTTGVGFNRTTAVPAGDTEHGMRLLRSHAVEVGAPIPGEQVRAMLAVRLNQLSIVGSGIRPDILDGVAGMLNEDALPTVHELGASIGTADLSALARTALTLTGELPASRPLAPLAPFGADSALPFMSSSALTIGRAALAAAAFRRLESASIEIFALTAFAVGANAEHWSAPAAEASASAGVREVSARIRRVFRTQRLPERARVQDPFGIRAFPLAAGALHDAMARVIETVESLASVAQENPLFVLDGEHVDAVHHGGFFQLELALDIDAALNALAANVPLSTARVRMLNDPDYTHLARFLASGPDGSSGTMIVEYVLAAAGAEIRAAATPAASGTTVLSGGVEEDATFASQGVLQLERALASWRTVLASELLLATRALRQRGQLDSMSPEVRAIIDSEPELAADDTDRDLRPALGACLTILDRLGAARAADDE</sequence>
<name>A0A853D0W6_9MICO</name>
<dbReference type="Gene3D" id="1.20.200.10">
    <property type="entry name" value="Fumarase/aspartase (Central domain)"/>
    <property type="match status" value="1"/>
</dbReference>
<dbReference type="Pfam" id="PF00221">
    <property type="entry name" value="Lyase_aromatic"/>
    <property type="match status" value="1"/>
</dbReference>
<evidence type="ECO:0000256" key="1">
    <source>
        <dbReference type="ARBA" id="ARBA00023239"/>
    </source>
</evidence>
<dbReference type="SUPFAM" id="SSF48557">
    <property type="entry name" value="L-aspartase-like"/>
    <property type="match status" value="1"/>
</dbReference>
<comment type="caution">
    <text evidence="2">The sequence shown here is derived from an EMBL/GenBank/DDBJ whole genome shotgun (WGS) entry which is preliminary data.</text>
</comment>
<dbReference type="GO" id="GO:0004397">
    <property type="term" value="F:histidine ammonia-lyase activity"/>
    <property type="evidence" value="ECO:0007669"/>
    <property type="project" value="UniProtKB-EC"/>
</dbReference>
<dbReference type="PANTHER" id="PTHR10362">
    <property type="entry name" value="HISTIDINE AMMONIA-LYASE"/>
    <property type="match status" value="1"/>
</dbReference>
<keyword evidence="1 2" id="KW-0456">Lyase</keyword>
<accession>A0A853D0W6</accession>
<evidence type="ECO:0000313" key="3">
    <source>
        <dbReference type="Proteomes" id="UP000578352"/>
    </source>
</evidence>
<proteinExistence type="predicted"/>
<dbReference type="InterPro" id="IPR001106">
    <property type="entry name" value="Aromatic_Lyase"/>
</dbReference>